<evidence type="ECO:0000256" key="4">
    <source>
        <dbReference type="ARBA" id="ARBA00048741"/>
    </source>
</evidence>
<dbReference type="Gene3D" id="3.40.50.620">
    <property type="entry name" value="HUPs"/>
    <property type="match status" value="1"/>
</dbReference>
<dbReference type="Proteomes" id="UP001197795">
    <property type="component" value="Unassembled WGS sequence"/>
</dbReference>
<gene>
    <name evidence="7" type="ORF">LKD75_02925</name>
</gene>
<keyword evidence="8" id="KW-1185">Reference proteome</keyword>
<dbReference type="AlphaFoldDB" id="A0AAE2ZZZ7"/>
<dbReference type="InterPro" id="IPR001962">
    <property type="entry name" value="Asn_synthase"/>
</dbReference>
<accession>A0AAE2ZZZ7</accession>
<dbReference type="SUPFAM" id="SSF56235">
    <property type="entry name" value="N-terminal nucleophile aminohydrolases (Ntn hydrolases)"/>
    <property type="match status" value="1"/>
</dbReference>
<dbReference type="PANTHER" id="PTHR43284">
    <property type="entry name" value="ASPARAGINE SYNTHETASE (GLUTAMINE-HYDROLYZING)"/>
    <property type="match status" value="1"/>
</dbReference>
<name>A0AAE2ZZZ7_9FIRM</name>
<dbReference type="InterPro" id="IPR029055">
    <property type="entry name" value="Ntn_hydrolases_N"/>
</dbReference>
<evidence type="ECO:0000256" key="2">
    <source>
        <dbReference type="ARBA" id="ARBA00012737"/>
    </source>
</evidence>
<protein>
    <recommendedName>
        <fullName evidence="2">asparagine synthase (glutamine-hydrolyzing)</fullName>
        <ecNumber evidence="2">6.3.5.4</ecNumber>
    </recommendedName>
</protein>
<dbReference type="InterPro" id="IPR014729">
    <property type="entry name" value="Rossmann-like_a/b/a_fold"/>
</dbReference>
<dbReference type="Gene3D" id="3.60.20.10">
    <property type="entry name" value="Glutamine Phosphoribosylpyrophosphate, subunit 1, domain 1"/>
    <property type="match status" value="1"/>
</dbReference>
<comment type="catalytic activity">
    <reaction evidence="4">
        <text>L-aspartate + L-glutamine + ATP + H2O = L-asparagine + L-glutamate + AMP + diphosphate + H(+)</text>
        <dbReference type="Rhea" id="RHEA:12228"/>
        <dbReference type="ChEBI" id="CHEBI:15377"/>
        <dbReference type="ChEBI" id="CHEBI:15378"/>
        <dbReference type="ChEBI" id="CHEBI:29985"/>
        <dbReference type="ChEBI" id="CHEBI:29991"/>
        <dbReference type="ChEBI" id="CHEBI:30616"/>
        <dbReference type="ChEBI" id="CHEBI:33019"/>
        <dbReference type="ChEBI" id="CHEBI:58048"/>
        <dbReference type="ChEBI" id="CHEBI:58359"/>
        <dbReference type="ChEBI" id="CHEBI:456215"/>
        <dbReference type="EC" id="6.3.5.4"/>
    </reaction>
</comment>
<feature type="domain" description="Asparagine synthetase" evidence="5">
    <location>
        <begin position="271"/>
        <end position="532"/>
    </location>
</feature>
<evidence type="ECO:0000256" key="1">
    <source>
        <dbReference type="ARBA" id="ARBA00005187"/>
    </source>
</evidence>
<feature type="domain" description="Glutamine amidotransferase type-2" evidence="6">
    <location>
        <begin position="72"/>
        <end position="172"/>
    </location>
</feature>
<keyword evidence="3" id="KW-0028">Amino-acid biosynthesis</keyword>
<evidence type="ECO:0000259" key="6">
    <source>
        <dbReference type="Pfam" id="PF13537"/>
    </source>
</evidence>
<evidence type="ECO:0000313" key="7">
    <source>
        <dbReference type="EMBL" id="MCC2118553.1"/>
    </source>
</evidence>
<evidence type="ECO:0000256" key="3">
    <source>
        <dbReference type="ARBA" id="ARBA00022888"/>
    </source>
</evidence>
<comment type="caution">
    <text evidence="7">The sequence shown here is derived from an EMBL/GenBank/DDBJ whole genome shotgun (WGS) entry which is preliminary data.</text>
</comment>
<dbReference type="GO" id="GO:0006529">
    <property type="term" value="P:asparagine biosynthetic process"/>
    <property type="evidence" value="ECO:0007669"/>
    <property type="project" value="UniProtKB-KW"/>
</dbReference>
<evidence type="ECO:0000313" key="8">
    <source>
        <dbReference type="Proteomes" id="UP001197795"/>
    </source>
</evidence>
<dbReference type="GO" id="GO:0004066">
    <property type="term" value="F:asparagine synthase (glutamine-hydrolyzing) activity"/>
    <property type="evidence" value="ECO:0007669"/>
    <property type="project" value="UniProtKB-EC"/>
</dbReference>
<dbReference type="PANTHER" id="PTHR43284:SF1">
    <property type="entry name" value="ASPARAGINE SYNTHETASE"/>
    <property type="match status" value="1"/>
</dbReference>
<evidence type="ECO:0000259" key="5">
    <source>
        <dbReference type="Pfam" id="PF00733"/>
    </source>
</evidence>
<proteinExistence type="predicted"/>
<dbReference type="RefSeq" id="WP_227732383.1">
    <property type="nucleotide sequence ID" value="NZ_JAJEPV010000005.1"/>
</dbReference>
<dbReference type="EMBL" id="JAJEPV010000005">
    <property type="protein sequence ID" value="MCC2118553.1"/>
    <property type="molecule type" value="Genomic_DNA"/>
</dbReference>
<reference evidence="7 8" key="1">
    <citation type="submission" date="2021-10" db="EMBL/GenBank/DDBJ databases">
        <title>Anaerobic single-cell dispensing facilitates the cultivation of human gut bacteria.</title>
        <authorList>
            <person name="Afrizal A."/>
        </authorList>
    </citation>
    <scope>NUCLEOTIDE SEQUENCE [LARGE SCALE GENOMIC DNA]</scope>
    <source>
        <strain evidence="7 8">CLA-AA-H273</strain>
    </source>
</reference>
<dbReference type="InterPro" id="IPR017932">
    <property type="entry name" value="GATase_2_dom"/>
</dbReference>
<keyword evidence="3" id="KW-0061">Asparagine biosynthesis</keyword>
<dbReference type="SUPFAM" id="SSF52402">
    <property type="entry name" value="Adenine nucleotide alpha hydrolases-like"/>
    <property type="match status" value="1"/>
</dbReference>
<dbReference type="Pfam" id="PF13537">
    <property type="entry name" value="GATase_7"/>
    <property type="match status" value="1"/>
</dbReference>
<organism evidence="7 8">
    <name type="scientific">Waltera acetigignens</name>
    <dbReference type="NCBI Taxonomy" id="2981769"/>
    <lineage>
        <taxon>Bacteria</taxon>
        <taxon>Bacillati</taxon>
        <taxon>Bacillota</taxon>
        <taxon>Clostridia</taxon>
        <taxon>Lachnospirales</taxon>
        <taxon>Lachnospiraceae</taxon>
        <taxon>Waltera</taxon>
    </lineage>
</organism>
<dbReference type="Pfam" id="PF00733">
    <property type="entry name" value="Asn_synthase"/>
    <property type="match status" value="1"/>
</dbReference>
<sequence length="595" mass="68267">MSAIWGIVDLSVAQSEAQRKNRAGNLWEEALRMRQAYRTSCLDRIQEKREATYYLACGVQNVTREAVEERFPYERKGERRSLFVADVILDNRGELVQRFGGIRDLCSHPDGEILYESFCSHPKETLAVARGAYACAYLEPGKRTLTLFNDAVGNRSVYYFQEEKRVYFSTLLAGITCERENWKENTGWFDRFYTIRDLRAVSEPRETPYAGILRLAPGEIVVFTEEGVHRRDYWDPFAGRRILRGKTEAGYRELVTTVFRHCVEDVIREGRGGKETGILLSGGLDSNAVAAYAAPYLAARGKKLYSFTAVPEEKERARIPGQYAVEDERSSVELVRRFYGNLEPEYLVTNRGDLLAENRRLREVLEVPCKAVLNLPWMYESYRLAAQKDCGILLSGQYGNITISYGDFRSLFLTLLHQGRIKELVREINVYSRKYRRSRKRIWRDLLTAEAGGDHEAVSRYMYDKSALRQIGEYEVKLSLATGVVPRDPTRDKRLIALVLSLPVEQFTHAGQERRLVRQYLQGKIPEEILADEFHKGRQGVGSGELLALQWERICEELSGIPGETMSGENGHSKADMVRGFYVGLAQEYRRRFEV</sequence>
<dbReference type="InterPro" id="IPR051786">
    <property type="entry name" value="ASN_synthetase/amidase"/>
</dbReference>
<dbReference type="EC" id="6.3.5.4" evidence="2"/>
<comment type="pathway">
    <text evidence="1">Amino-acid biosynthesis; L-asparagine biosynthesis; L-asparagine from L-aspartate (L-Gln route): step 1/1.</text>
</comment>